<organism>
    <name type="scientific">Ixodes scapularis</name>
    <name type="common">Black-legged tick</name>
    <name type="synonym">Deer tick</name>
    <dbReference type="NCBI Taxonomy" id="6945"/>
    <lineage>
        <taxon>Eukaryota</taxon>
        <taxon>Metazoa</taxon>
        <taxon>Ecdysozoa</taxon>
        <taxon>Arthropoda</taxon>
        <taxon>Chelicerata</taxon>
        <taxon>Arachnida</taxon>
        <taxon>Acari</taxon>
        <taxon>Parasitiformes</taxon>
        <taxon>Ixodida</taxon>
        <taxon>Ixodoidea</taxon>
        <taxon>Ixodidae</taxon>
        <taxon>Ixodinae</taxon>
        <taxon>Ixodes</taxon>
    </lineage>
</organism>
<evidence type="ECO:0000313" key="3">
    <source>
        <dbReference type="Proteomes" id="UP000001555"/>
    </source>
</evidence>
<accession>B7PDV3</accession>
<evidence type="ECO:0000313" key="1">
    <source>
        <dbReference type="EMBL" id="EEC04775.1"/>
    </source>
</evidence>
<dbReference type="VEuPathDB" id="VectorBase:ISCW003749"/>
<dbReference type="Proteomes" id="UP000001555">
    <property type="component" value="Unassembled WGS sequence"/>
</dbReference>
<dbReference type="HOGENOM" id="CLU_1355990_0_0_1"/>
<dbReference type="AlphaFoldDB" id="B7PDV3"/>
<sequence>MQSKADRKRRGTLVDYNILVTAQSASPHTPIDHSGVLPTPFFFFFLQAPFLFFFLEHSTWGLTHSISQSEATVMFREDIRSQNKPRTKATARNLRYTLEASKFETRRGVWQQLTHVYLQTFNTTGQPLPPPSLPQLLQCPLKTLIQTGPLGHTGCIYTHTHTVPRDTPQHLLLRTYRDRGATWSRTRLEKNRTFSRFPCRKT</sequence>
<dbReference type="EnsemblMetazoa" id="ISCW003749-RA">
    <property type="protein sequence ID" value="ISCW003749-PA"/>
    <property type="gene ID" value="ISCW003749"/>
</dbReference>
<gene>
    <name evidence="1" type="ORF">IscW_ISCW003749</name>
</gene>
<dbReference type="PaxDb" id="6945-B7PDV3"/>
<reference evidence="1 3" key="1">
    <citation type="submission" date="2008-03" db="EMBL/GenBank/DDBJ databases">
        <title>Annotation of Ixodes scapularis.</title>
        <authorList>
            <consortium name="Ixodes scapularis Genome Project Consortium"/>
            <person name="Caler E."/>
            <person name="Hannick L.I."/>
            <person name="Bidwell S."/>
            <person name="Joardar V."/>
            <person name="Thiagarajan M."/>
            <person name="Amedeo P."/>
            <person name="Galinsky K.J."/>
            <person name="Schobel S."/>
            <person name="Inman J."/>
            <person name="Hostetler J."/>
            <person name="Miller J."/>
            <person name="Hammond M."/>
            <person name="Megy K."/>
            <person name="Lawson D."/>
            <person name="Kodira C."/>
            <person name="Sutton G."/>
            <person name="Meyer J."/>
            <person name="Hill C.A."/>
            <person name="Birren B."/>
            <person name="Nene V."/>
            <person name="Collins F."/>
            <person name="Alarcon-Chaidez F."/>
            <person name="Wikel S."/>
            <person name="Strausberg R."/>
        </authorList>
    </citation>
    <scope>NUCLEOTIDE SEQUENCE [LARGE SCALE GENOMIC DNA]</scope>
    <source>
        <strain evidence="3">Wikel</strain>
        <strain evidence="1">Wikel colony</strain>
    </source>
</reference>
<dbReference type="EMBL" id="DS692323">
    <property type="protein sequence ID" value="EEC04775.1"/>
    <property type="molecule type" value="Genomic_DNA"/>
</dbReference>
<dbReference type="EMBL" id="ABJB010045865">
    <property type="status" value="NOT_ANNOTATED_CDS"/>
    <property type="molecule type" value="Genomic_DNA"/>
</dbReference>
<evidence type="ECO:0000313" key="2">
    <source>
        <dbReference type="EnsemblMetazoa" id="ISCW003749-PA"/>
    </source>
</evidence>
<keyword evidence="3" id="KW-1185">Reference proteome</keyword>
<dbReference type="VEuPathDB" id="VectorBase:ISCI003749"/>
<name>B7PDV3_IXOSC</name>
<dbReference type="InParanoid" id="B7PDV3"/>
<protein>
    <submittedName>
        <fullName evidence="1 2">Uncharacterized protein</fullName>
    </submittedName>
</protein>
<reference evidence="2" key="2">
    <citation type="submission" date="2020-05" db="UniProtKB">
        <authorList>
            <consortium name="EnsemblMetazoa"/>
        </authorList>
    </citation>
    <scope>IDENTIFICATION</scope>
    <source>
        <strain evidence="2">wikel</strain>
    </source>
</reference>
<proteinExistence type="predicted"/>